<gene>
    <name evidence="1" type="ORF">B9T62_34195</name>
</gene>
<dbReference type="RefSeq" id="WP_087919308.1">
    <property type="nucleotide sequence ID" value="NZ_CP021780.1"/>
</dbReference>
<organism evidence="1 2">
    <name type="scientific">Paenibacillus donghaensis</name>
    <dbReference type="NCBI Taxonomy" id="414771"/>
    <lineage>
        <taxon>Bacteria</taxon>
        <taxon>Bacillati</taxon>
        <taxon>Bacillota</taxon>
        <taxon>Bacilli</taxon>
        <taxon>Bacillales</taxon>
        <taxon>Paenibacillaceae</taxon>
        <taxon>Paenibacillus</taxon>
    </lineage>
</organism>
<proteinExistence type="predicted"/>
<dbReference type="EMBL" id="CP021780">
    <property type="protein sequence ID" value="ASA25343.1"/>
    <property type="molecule type" value="Genomic_DNA"/>
</dbReference>
<protein>
    <submittedName>
        <fullName evidence="1">Putative bacteriocin</fullName>
    </submittedName>
</protein>
<sequence>MKKLGKKLVSNKMTLEACAAACNCYGLCPSPGNYQISYYQQFAESLS</sequence>
<evidence type="ECO:0000313" key="1">
    <source>
        <dbReference type="EMBL" id="ASA25343.1"/>
    </source>
</evidence>
<keyword evidence="2" id="KW-1185">Reference proteome</keyword>
<dbReference type="Proteomes" id="UP000249890">
    <property type="component" value="Chromosome"/>
</dbReference>
<dbReference type="AlphaFoldDB" id="A0A2Z2KNW5"/>
<evidence type="ECO:0000313" key="2">
    <source>
        <dbReference type="Proteomes" id="UP000249890"/>
    </source>
</evidence>
<dbReference type="NCBIfam" id="TIGR04065">
    <property type="entry name" value="ocin_CLI_3235"/>
    <property type="match status" value="1"/>
</dbReference>
<dbReference type="KEGG" id="pdh:B9T62_34195"/>
<accession>A0A2Z2KNW5</accession>
<reference evidence="1 2" key="1">
    <citation type="submission" date="2017-06" db="EMBL/GenBank/DDBJ databases">
        <title>Complete genome sequence of Paenibacillus donghaensis KCTC 13049T isolated from East Sea sediment, South Korea.</title>
        <authorList>
            <person name="Jung B.K."/>
            <person name="Hong S.-J."/>
            <person name="Shin J.-H."/>
        </authorList>
    </citation>
    <scope>NUCLEOTIDE SEQUENCE [LARGE SCALE GENOMIC DNA]</scope>
    <source>
        <strain evidence="1 2">KCTC 13049</strain>
    </source>
</reference>
<name>A0A2Z2KNW5_9BACL</name>
<dbReference type="InterPro" id="IPR023968">
    <property type="entry name" value="Bacteriocin_CLI3235"/>
</dbReference>